<comment type="subcellular location">
    <subcellularLocation>
        <location evidence="1">Cytoplasm</location>
    </subcellularLocation>
</comment>
<dbReference type="EMBL" id="JADKIO010000005">
    <property type="protein sequence ID" value="MBK9795658.1"/>
    <property type="molecule type" value="Genomic_DNA"/>
</dbReference>
<comment type="similarity">
    <text evidence="2 13">Belongs to the thiolase-like superfamily. Beta-ketoacyl-ACP synthases family.</text>
</comment>
<comment type="subunit">
    <text evidence="3">Homodimer.</text>
</comment>
<evidence type="ECO:0000256" key="6">
    <source>
        <dbReference type="ARBA" id="ARBA00022679"/>
    </source>
</evidence>
<keyword evidence="7" id="KW-0012">Acyltransferase</keyword>
<dbReference type="Gene3D" id="3.40.47.10">
    <property type="match status" value="1"/>
</dbReference>
<dbReference type="SMART" id="SM00825">
    <property type="entry name" value="PKS_KS"/>
    <property type="match status" value="1"/>
</dbReference>
<dbReference type="Pfam" id="PF02801">
    <property type="entry name" value="Ketoacyl-synt_C"/>
    <property type="match status" value="1"/>
</dbReference>
<name>A0A9D7SG82_9BACT</name>
<dbReference type="GO" id="GO:0006633">
    <property type="term" value="P:fatty acid biosynthetic process"/>
    <property type="evidence" value="ECO:0007669"/>
    <property type="project" value="TreeGrafter"/>
</dbReference>
<comment type="catalytic activity">
    <reaction evidence="11">
        <text>(3Z)-decenoyl-[ACP] + malonyl-[ACP] + H(+) = 3-oxo-(5Z)-dodecenoyl-[ACP] + holo-[ACP] + CO2</text>
        <dbReference type="Rhea" id="RHEA:54940"/>
        <dbReference type="Rhea" id="RHEA-COMP:9623"/>
        <dbReference type="Rhea" id="RHEA-COMP:9685"/>
        <dbReference type="Rhea" id="RHEA-COMP:9927"/>
        <dbReference type="Rhea" id="RHEA-COMP:14042"/>
        <dbReference type="ChEBI" id="CHEBI:15378"/>
        <dbReference type="ChEBI" id="CHEBI:16526"/>
        <dbReference type="ChEBI" id="CHEBI:64479"/>
        <dbReference type="ChEBI" id="CHEBI:78449"/>
        <dbReference type="ChEBI" id="CHEBI:78798"/>
        <dbReference type="ChEBI" id="CHEBI:138410"/>
    </reaction>
    <physiologicalReaction direction="left-to-right" evidence="11">
        <dbReference type="Rhea" id="RHEA:54941"/>
    </physiologicalReaction>
</comment>
<feature type="domain" description="Ketosynthase family 3 (KS3)" evidence="14">
    <location>
        <begin position="1"/>
        <end position="404"/>
    </location>
</feature>
<dbReference type="AlphaFoldDB" id="A0A9D7SG82"/>
<evidence type="ECO:0000259" key="14">
    <source>
        <dbReference type="PROSITE" id="PS52004"/>
    </source>
</evidence>
<evidence type="ECO:0000313" key="15">
    <source>
        <dbReference type="EMBL" id="MBK9795658.1"/>
    </source>
</evidence>
<dbReference type="InterPro" id="IPR020841">
    <property type="entry name" value="PKS_Beta-ketoAc_synthase_dom"/>
</dbReference>
<dbReference type="EC" id="2.3.1.41" evidence="4"/>
<dbReference type="InterPro" id="IPR014031">
    <property type="entry name" value="Ketoacyl_synth_C"/>
</dbReference>
<evidence type="ECO:0000256" key="8">
    <source>
        <dbReference type="ARBA" id="ARBA00039450"/>
    </source>
</evidence>
<comment type="caution">
    <text evidence="15">The sequence shown here is derived from an EMBL/GenBank/DDBJ whole genome shotgun (WGS) entry which is preliminary data.</text>
</comment>
<evidence type="ECO:0000256" key="3">
    <source>
        <dbReference type="ARBA" id="ARBA00011738"/>
    </source>
</evidence>
<organism evidence="15 16">
    <name type="scientific">Candidatus Geothrix skivensis</name>
    <dbReference type="NCBI Taxonomy" id="2954439"/>
    <lineage>
        <taxon>Bacteria</taxon>
        <taxon>Pseudomonadati</taxon>
        <taxon>Acidobacteriota</taxon>
        <taxon>Holophagae</taxon>
        <taxon>Holophagales</taxon>
        <taxon>Holophagaceae</taxon>
        <taxon>Geothrix</taxon>
    </lineage>
</organism>
<evidence type="ECO:0000256" key="1">
    <source>
        <dbReference type="ARBA" id="ARBA00004496"/>
    </source>
</evidence>
<dbReference type="CDD" id="cd00834">
    <property type="entry name" value="KAS_I_II"/>
    <property type="match status" value="1"/>
</dbReference>
<dbReference type="InterPro" id="IPR000794">
    <property type="entry name" value="Beta-ketoacyl_synthase"/>
</dbReference>
<dbReference type="PROSITE" id="PS52004">
    <property type="entry name" value="KS3_2"/>
    <property type="match status" value="1"/>
</dbReference>
<evidence type="ECO:0000256" key="4">
    <source>
        <dbReference type="ARBA" id="ARBA00013191"/>
    </source>
</evidence>
<dbReference type="InterPro" id="IPR014030">
    <property type="entry name" value="Ketoacyl_synth_N"/>
</dbReference>
<evidence type="ECO:0000313" key="16">
    <source>
        <dbReference type="Proteomes" id="UP000886657"/>
    </source>
</evidence>
<dbReference type="PANTHER" id="PTHR11712:SF306">
    <property type="entry name" value="3-OXOACYL-[ACYL-CARRIER-PROTEIN] SYNTHASE 1"/>
    <property type="match status" value="1"/>
</dbReference>
<sequence length="406" mass="42440">METVVITGMGLVSCLGQELGEVAQALREGRSGVVRDPEREALGFHSPLTGFIREFDPSALLSRKERRAMGEPALYGAVAALRALADAGLEREALARPEAGVIIGNDSAAEATRWAVDETRAAGSTRTLGSSAVVESMTSSPSMNLSVLLKTQGACWTMAGACASGAHALGQAMALIATGQQEVVVCGGVQEVNWAGMCAFDGLGAFSTRLSDPIDSPRPFCSERDGLVPSGGGAILVLESLTHARARDARIRGVLRSYAFSSDGNHLTAPHGDGARRCMRQALERARLSPGEIEYLNAHATGTPAGDAVEAAAIREVFGGTTPPTSSTKGMTGHECWMAGASELAYCLLMAEHGFIAPNRNLGTPDPACEGLDLVRTTRDRRPRLMLSNSFGFGGTNACLVLEAVP</sequence>
<dbReference type="PANTHER" id="PTHR11712">
    <property type="entry name" value="POLYKETIDE SYNTHASE-RELATED"/>
    <property type="match status" value="1"/>
</dbReference>
<dbReference type="SUPFAM" id="SSF53901">
    <property type="entry name" value="Thiolase-like"/>
    <property type="match status" value="2"/>
</dbReference>
<dbReference type="GO" id="GO:0004315">
    <property type="term" value="F:3-oxoacyl-[acyl-carrier-protein] synthase activity"/>
    <property type="evidence" value="ECO:0007669"/>
    <property type="project" value="UniProtKB-EC"/>
</dbReference>
<gene>
    <name evidence="15" type="ORF">IPP58_04050</name>
</gene>
<evidence type="ECO:0000256" key="10">
    <source>
        <dbReference type="ARBA" id="ARBA00042143"/>
    </source>
</evidence>
<evidence type="ECO:0000256" key="9">
    <source>
        <dbReference type="ARBA" id="ARBA00041620"/>
    </source>
</evidence>
<evidence type="ECO:0000256" key="13">
    <source>
        <dbReference type="RuleBase" id="RU003694"/>
    </source>
</evidence>
<proteinExistence type="inferred from homology"/>
<dbReference type="Pfam" id="PF00109">
    <property type="entry name" value="ketoacyl-synt"/>
    <property type="match status" value="1"/>
</dbReference>
<reference evidence="15" key="1">
    <citation type="submission" date="2020-10" db="EMBL/GenBank/DDBJ databases">
        <title>Connecting structure to function with the recovery of over 1000 high-quality activated sludge metagenome-assembled genomes encoding full-length rRNA genes using long-read sequencing.</title>
        <authorList>
            <person name="Singleton C.M."/>
            <person name="Petriglieri F."/>
            <person name="Kristensen J.M."/>
            <person name="Kirkegaard R.H."/>
            <person name="Michaelsen T.Y."/>
            <person name="Andersen M.H."/>
            <person name="Karst S.M."/>
            <person name="Dueholm M.S."/>
            <person name="Nielsen P.H."/>
            <person name="Albertsen M."/>
        </authorList>
    </citation>
    <scope>NUCLEOTIDE SEQUENCE</scope>
    <source>
        <strain evidence="15">Skiv_18-Q3-R9-52_MAXAC.067</strain>
    </source>
</reference>
<evidence type="ECO:0000256" key="5">
    <source>
        <dbReference type="ARBA" id="ARBA00022490"/>
    </source>
</evidence>
<evidence type="ECO:0000256" key="12">
    <source>
        <dbReference type="ARBA" id="ARBA00048506"/>
    </source>
</evidence>
<keyword evidence="6 13" id="KW-0808">Transferase</keyword>
<evidence type="ECO:0000256" key="11">
    <source>
        <dbReference type="ARBA" id="ARBA00048121"/>
    </source>
</evidence>
<dbReference type="Proteomes" id="UP000886657">
    <property type="component" value="Unassembled WGS sequence"/>
</dbReference>
<dbReference type="InterPro" id="IPR016039">
    <property type="entry name" value="Thiolase-like"/>
</dbReference>
<dbReference type="GO" id="GO:0005829">
    <property type="term" value="C:cytosol"/>
    <property type="evidence" value="ECO:0007669"/>
    <property type="project" value="TreeGrafter"/>
</dbReference>
<evidence type="ECO:0000256" key="2">
    <source>
        <dbReference type="ARBA" id="ARBA00008467"/>
    </source>
</evidence>
<comment type="catalytic activity">
    <reaction evidence="12">
        <text>a fatty acyl-[ACP] + malonyl-[ACP] + H(+) = a 3-oxoacyl-[ACP] + holo-[ACP] + CO2</text>
        <dbReference type="Rhea" id="RHEA:22836"/>
        <dbReference type="Rhea" id="RHEA-COMP:9623"/>
        <dbReference type="Rhea" id="RHEA-COMP:9685"/>
        <dbReference type="Rhea" id="RHEA-COMP:9916"/>
        <dbReference type="Rhea" id="RHEA-COMP:14125"/>
        <dbReference type="ChEBI" id="CHEBI:15378"/>
        <dbReference type="ChEBI" id="CHEBI:16526"/>
        <dbReference type="ChEBI" id="CHEBI:64479"/>
        <dbReference type="ChEBI" id="CHEBI:78449"/>
        <dbReference type="ChEBI" id="CHEBI:78776"/>
        <dbReference type="ChEBI" id="CHEBI:138651"/>
        <dbReference type="EC" id="2.3.1.41"/>
    </reaction>
    <physiologicalReaction direction="left-to-right" evidence="12">
        <dbReference type="Rhea" id="RHEA:22837"/>
    </physiologicalReaction>
</comment>
<keyword evidence="5" id="KW-0963">Cytoplasm</keyword>
<evidence type="ECO:0000256" key="7">
    <source>
        <dbReference type="ARBA" id="ARBA00023315"/>
    </source>
</evidence>
<protein>
    <recommendedName>
        <fullName evidence="8">3-oxoacyl-[acyl-carrier-protein] synthase 1</fullName>
        <ecNumber evidence="4">2.3.1.41</ecNumber>
    </recommendedName>
    <alternativeName>
        <fullName evidence="9">3-oxoacyl-[acyl-carrier-protein] synthase I</fullName>
    </alternativeName>
    <alternativeName>
        <fullName evidence="10">Beta-ketoacyl-ACP synthase I</fullName>
    </alternativeName>
</protein>
<accession>A0A9D7SG82</accession>